<comment type="catalytic activity">
    <reaction evidence="7">
        <text>L-cysteine + O2 = 3-sulfino-L-alanine + H(+)</text>
        <dbReference type="Rhea" id="RHEA:20441"/>
        <dbReference type="ChEBI" id="CHEBI:15378"/>
        <dbReference type="ChEBI" id="CHEBI:15379"/>
        <dbReference type="ChEBI" id="CHEBI:35235"/>
        <dbReference type="ChEBI" id="CHEBI:61085"/>
        <dbReference type="EC" id="1.13.11.20"/>
    </reaction>
    <physiologicalReaction direction="left-to-right" evidence="7">
        <dbReference type="Rhea" id="RHEA:20442"/>
    </physiologicalReaction>
</comment>
<comment type="similarity">
    <text evidence="2">Belongs to the cysteine dioxygenase family.</text>
</comment>
<dbReference type="GO" id="GO:0046872">
    <property type="term" value="F:metal ion binding"/>
    <property type="evidence" value="ECO:0007669"/>
    <property type="project" value="UniProtKB-KW"/>
</dbReference>
<dbReference type="GO" id="GO:0017172">
    <property type="term" value="F:cysteine dioxygenase activity"/>
    <property type="evidence" value="ECO:0007669"/>
    <property type="project" value="UniProtKB-EC"/>
</dbReference>
<dbReference type="PANTHER" id="PTHR22966">
    <property type="entry name" value="2-AMINOETHANETHIOL DIOXYGENASE"/>
    <property type="match status" value="1"/>
</dbReference>
<protein>
    <recommendedName>
        <fullName evidence="3">cysteine dioxygenase</fullName>
        <ecNumber evidence="3">1.13.11.20</ecNumber>
    </recommendedName>
</protein>
<evidence type="ECO:0000256" key="5">
    <source>
        <dbReference type="ARBA" id="ARBA00023002"/>
    </source>
</evidence>
<evidence type="ECO:0000313" key="9">
    <source>
        <dbReference type="Proteomes" id="UP001187192"/>
    </source>
</evidence>
<dbReference type="CDD" id="cd20289">
    <property type="entry name" value="cupin_ADO"/>
    <property type="match status" value="1"/>
</dbReference>
<proteinExistence type="inferred from homology"/>
<evidence type="ECO:0000256" key="7">
    <source>
        <dbReference type="ARBA" id="ARBA00024284"/>
    </source>
</evidence>
<keyword evidence="9" id="KW-1185">Reference proteome</keyword>
<dbReference type="AlphaFoldDB" id="A0AA88IUJ1"/>
<comment type="caution">
    <text evidence="8">The sequence shown here is derived from an EMBL/GenBank/DDBJ whole genome shotgun (WGS) entry which is preliminary data.</text>
</comment>
<dbReference type="InterPro" id="IPR012864">
    <property type="entry name" value="PCO/ADO"/>
</dbReference>
<keyword evidence="6" id="KW-0408">Iron</keyword>
<reference evidence="8" key="1">
    <citation type="submission" date="2023-07" db="EMBL/GenBank/DDBJ databases">
        <title>draft genome sequence of fig (Ficus carica).</title>
        <authorList>
            <person name="Takahashi T."/>
            <person name="Nishimura K."/>
        </authorList>
    </citation>
    <scope>NUCLEOTIDE SEQUENCE</scope>
</reference>
<accession>A0AA88IUJ1</accession>
<evidence type="ECO:0000256" key="1">
    <source>
        <dbReference type="ARBA" id="ARBA00001954"/>
    </source>
</evidence>
<evidence type="ECO:0000256" key="6">
    <source>
        <dbReference type="ARBA" id="ARBA00023004"/>
    </source>
</evidence>
<evidence type="ECO:0000256" key="3">
    <source>
        <dbReference type="ARBA" id="ARBA00013133"/>
    </source>
</evidence>
<dbReference type="PANTHER" id="PTHR22966:SF29">
    <property type="entry name" value="PLANT CYSTEINE OXIDASE 3"/>
    <property type="match status" value="1"/>
</dbReference>
<dbReference type="GO" id="GO:0070483">
    <property type="term" value="P:detection of hypoxia"/>
    <property type="evidence" value="ECO:0007669"/>
    <property type="project" value="UniProtKB-ARBA"/>
</dbReference>
<evidence type="ECO:0000256" key="2">
    <source>
        <dbReference type="ARBA" id="ARBA00006622"/>
    </source>
</evidence>
<sequence length="294" mass="32756">MKKKSSSSPPKIQELYDLCKNTFTLSSSSSPPPSHAVHKLSSLLDRVGPADVGLKEENPDEDRGHGIFGLDQLNRVARWAQPITYLDIIESESFTMCIFCFPTSSVIPLHDHPGMTVFSKILYGSLHVKAYDWVEPALIRESKGPVYYPVILRRRFECDIQTSKARLIMESVCKKCADEYAIGTDRLVRLAKLVADEVLTAPCDTSVLYPKSGGNLHCFTAATPCAVLDILTPPYREVAGRRCTYYHDYPYAAFSNGAQIRDGNEEEYAWLAEIGTPDNLNMRPGKYVGPTIQA</sequence>
<dbReference type="Gene3D" id="2.60.120.10">
    <property type="entry name" value="Jelly Rolls"/>
    <property type="match status" value="1"/>
</dbReference>
<evidence type="ECO:0000256" key="4">
    <source>
        <dbReference type="ARBA" id="ARBA00022723"/>
    </source>
</evidence>
<dbReference type="InterPro" id="IPR014710">
    <property type="entry name" value="RmlC-like_jellyroll"/>
</dbReference>
<gene>
    <name evidence="8" type="ORF">TIFTF001_027084</name>
</gene>
<keyword evidence="4" id="KW-0479">Metal-binding</keyword>
<evidence type="ECO:0000313" key="8">
    <source>
        <dbReference type="EMBL" id="GMN57978.1"/>
    </source>
</evidence>
<dbReference type="EC" id="1.13.11.20" evidence="3"/>
<dbReference type="InterPro" id="IPR011051">
    <property type="entry name" value="RmlC_Cupin_sf"/>
</dbReference>
<comment type="cofactor">
    <cofactor evidence="1">
        <name>Fe(2+)</name>
        <dbReference type="ChEBI" id="CHEBI:29033"/>
    </cofactor>
</comment>
<keyword evidence="5" id="KW-0560">Oxidoreductase</keyword>
<dbReference type="SUPFAM" id="SSF51182">
    <property type="entry name" value="RmlC-like cupins"/>
    <property type="match status" value="1"/>
</dbReference>
<organism evidence="8 9">
    <name type="scientific">Ficus carica</name>
    <name type="common">Common fig</name>
    <dbReference type="NCBI Taxonomy" id="3494"/>
    <lineage>
        <taxon>Eukaryota</taxon>
        <taxon>Viridiplantae</taxon>
        <taxon>Streptophyta</taxon>
        <taxon>Embryophyta</taxon>
        <taxon>Tracheophyta</taxon>
        <taxon>Spermatophyta</taxon>
        <taxon>Magnoliopsida</taxon>
        <taxon>eudicotyledons</taxon>
        <taxon>Gunneridae</taxon>
        <taxon>Pentapetalae</taxon>
        <taxon>rosids</taxon>
        <taxon>fabids</taxon>
        <taxon>Rosales</taxon>
        <taxon>Moraceae</taxon>
        <taxon>Ficeae</taxon>
        <taxon>Ficus</taxon>
    </lineage>
</organism>
<name>A0AA88IUJ1_FICCA</name>
<dbReference type="Pfam" id="PF07847">
    <property type="entry name" value="PCO_ADO"/>
    <property type="match status" value="1"/>
</dbReference>
<dbReference type="Proteomes" id="UP001187192">
    <property type="component" value="Unassembled WGS sequence"/>
</dbReference>
<dbReference type="EMBL" id="BTGU01000074">
    <property type="protein sequence ID" value="GMN57978.1"/>
    <property type="molecule type" value="Genomic_DNA"/>
</dbReference>